<dbReference type="InterPro" id="IPR035899">
    <property type="entry name" value="DBL_dom_sf"/>
</dbReference>
<name>A0AA88H6P8_ARTSF</name>
<dbReference type="InterPro" id="IPR017455">
    <property type="entry name" value="Znf_FYVE-rel"/>
</dbReference>
<evidence type="ECO:0000313" key="14">
    <source>
        <dbReference type="Proteomes" id="UP001187531"/>
    </source>
</evidence>
<evidence type="ECO:0000313" key="13">
    <source>
        <dbReference type="EMBL" id="KAK2704509.1"/>
    </source>
</evidence>
<keyword evidence="3" id="KW-0344">Guanine-nucleotide releasing factor</keyword>
<accession>A0AA88H6P8</accession>
<dbReference type="InterPro" id="IPR001849">
    <property type="entry name" value="PH_domain"/>
</dbReference>
<dbReference type="PROSITE" id="PS50178">
    <property type="entry name" value="ZF_FYVE"/>
    <property type="match status" value="1"/>
</dbReference>
<keyword evidence="14" id="KW-1185">Reference proteome</keyword>
<feature type="region of interest" description="Disordered" evidence="9">
    <location>
        <begin position="131"/>
        <end position="162"/>
    </location>
</feature>
<dbReference type="SMART" id="SM00233">
    <property type="entry name" value="PH"/>
    <property type="match status" value="1"/>
</dbReference>
<dbReference type="Gene3D" id="1.20.900.10">
    <property type="entry name" value="Dbl homology (DH) domain"/>
    <property type="match status" value="1"/>
</dbReference>
<dbReference type="GO" id="GO:0005856">
    <property type="term" value="C:cytoskeleton"/>
    <property type="evidence" value="ECO:0007669"/>
    <property type="project" value="UniProtKB-SubCell"/>
</dbReference>
<feature type="domain" description="FYVE-type" evidence="12">
    <location>
        <begin position="977"/>
        <end position="1036"/>
    </location>
</feature>
<evidence type="ECO:0000256" key="8">
    <source>
        <dbReference type="PROSITE-ProRule" id="PRU00091"/>
    </source>
</evidence>
<evidence type="ECO:0000259" key="12">
    <source>
        <dbReference type="PROSITE" id="PS50178"/>
    </source>
</evidence>
<keyword evidence="2" id="KW-0963">Cytoplasm</keyword>
<dbReference type="InterPro" id="IPR000219">
    <property type="entry name" value="DH_dom"/>
</dbReference>
<comment type="caution">
    <text evidence="13">The sequence shown here is derived from an EMBL/GenBank/DDBJ whole genome shotgun (WGS) entry which is preliminary data.</text>
</comment>
<dbReference type="SMART" id="SM00325">
    <property type="entry name" value="RhoGEF"/>
    <property type="match status" value="1"/>
</dbReference>
<dbReference type="SUPFAM" id="SSF57903">
    <property type="entry name" value="FYVE/PHD zinc finger"/>
    <property type="match status" value="1"/>
</dbReference>
<comment type="subcellular location">
    <subcellularLocation>
        <location evidence="1">Cytoplasm</location>
        <location evidence="1">Cytoskeleton</location>
    </subcellularLocation>
</comment>
<dbReference type="PANTHER" id="PTHR12673:SF267">
    <property type="entry name" value="PROTEIN CBG10230"/>
    <property type="match status" value="1"/>
</dbReference>
<keyword evidence="5 8" id="KW-0863">Zinc-finger</keyword>
<feature type="region of interest" description="Disordered" evidence="9">
    <location>
        <begin position="580"/>
        <end position="605"/>
    </location>
</feature>
<dbReference type="Pfam" id="PF00621">
    <property type="entry name" value="RhoGEF"/>
    <property type="match status" value="1"/>
</dbReference>
<dbReference type="Proteomes" id="UP001187531">
    <property type="component" value="Unassembled WGS sequence"/>
</dbReference>
<dbReference type="PROSITE" id="PS50010">
    <property type="entry name" value="DH_2"/>
    <property type="match status" value="1"/>
</dbReference>
<keyword evidence="4" id="KW-0479">Metal-binding</keyword>
<dbReference type="InterPro" id="IPR051092">
    <property type="entry name" value="FYVE_RhoGEF_PH"/>
</dbReference>
<dbReference type="InterPro" id="IPR011011">
    <property type="entry name" value="Znf_FYVE_PHD"/>
</dbReference>
<sequence length="1036" mass="117288">MHSKSGSPDHFYESVYKSSKEDEGVSYKQKMYFLVDEKPALPPKRIIHQTKAETISPTSPRTSMMSKSMNEKIKFFSIPSSEVTNPAKSMFSFIPFSGKSFSVPSTPVKSMINLWTAEDAREIKTELKLKQMQNGCKDSKSDLLSETDKTSQLPSRPPRVSRKNENLLVDLGVERDESGTIVYVTKDVLKPLPKLQKRARKRAGSDSEDHLRSASCFTRSTLKTRSLERGVVSFSQLSLCSLNSVNSDNIFQDMSRSTSFGSNDFDCNSPKPVPPPRRRQKSISSSISQTFSIASSPLFMDAPHKVEKTAEELPVYAQVDKSKKLKNKTLCQNKVSQLINQYEHVSSFSSPESPIGIQNSFPSKISVSSPSEGLSEKESDIESDIRKIENSLASISVLLDGVPSRTDASVVGTSNSNQFSRLVVGGKVISKNDNHSKFVLDKKYSELKTFLKDINVKKSEKEASPSPSTVSADSFTSSSTAKRSDENGSLADISDMSETEITRSVRDHISSFVSLVGNGTLINRFTKPKNKSNSCSSGDERRDIIRHKKSRTLPKAKSEKKMEVVVVDVQNTDKMLQMPIRSENRDSVATTGSDGNQSILESDSDHELKAHDELKQLTPSEKRDRKVRYIVSEIVSSESVFVDCLKLLNNDFRTSMIDINKEEKFMPESEINKFLCDLPQLLTFSTVLLHDLKSRFEKWEDIHKISDIIATVGPFLKMYSAYIRDFEYQCLLFDEFRSKYPRFDQLTRDFERDEKCRMLGIKHYMLKPVQRIPQYRLLLQDYLDHLEESNADYQDTVQALKIVCDVADHANKSAQYENEFHKLLNLQSRLRNYELIRSGRSLIKEGELLKLSRKTLQPRYFILLSDCLLYTTYQGSPPSCKLRVNHELPLLGMDVSTPAKTDYSNEFIVISTTRSLTLIAQTTEERDEWTRLLKETSSLARSKHVEIAALRRTAAKDLLFEQDTLQLGKFAPVWVPDSRVTMCQLCCSSFSVTFRRHHCRACGKVVCTSCSGNQAGLEYLKYKKGRVCDDCYLILS</sequence>
<feature type="domain" description="DH" evidence="11">
    <location>
        <begin position="626"/>
        <end position="813"/>
    </location>
</feature>
<dbReference type="SUPFAM" id="SSF48065">
    <property type="entry name" value="DBL homology domain (DH-domain)"/>
    <property type="match status" value="1"/>
</dbReference>
<feature type="region of interest" description="Disordered" evidence="9">
    <location>
        <begin position="523"/>
        <end position="557"/>
    </location>
</feature>
<dbReference type="InterPro" id="IPR000306">
    <property type="entry name" value="Znf_FYVE"/>
</dbReference>
<dbReference type="GO" id="GO:0008270">
    <property type="term" value="F:zinc ion binding"/>
    <property type="evidence" value="ECO:0007669"/>
    <property type="project" value="UniProtKB-KW"/>
</dbReference>
<reference evidence="13" key="1">
    <citation type="submission" date="2023-07" db="EMBL/GenBank/DDBJ databases">
        <title>Chromosome-level genome assembly of Artemia franciscana.</title>
        <authorList>
            <person name="Jo E."/>
        </authorList>
    </citation>
    <scope>NUCLEOTIDE SEQUENCE</scope>
    <source>
        <tissue evidence="13">Whole body</tissue>
    </source>
</reference>
<proteinExistence type="predicted"/>
<dbReference type="GO" id="GO:0005737">
    <property type="term" value="C:cytoplasm"/>
    <property type="evidence" value="ECO:0007669"/>
    <property type="project" value="TreeGrafter"/>
</dbReference>
<feature type="compositionally biased region" description="Basic and acidic residues" evidence="9">
    <location>
        <begin position="137"/>
        <end position="149"/>
    </location>
</feature>
<evidence type="ECO:0000256" key="9">
    <source>
        <dbReference type="SAM" id="MobiDB-lite"/>
    </source>
</evidence>
<dbReference type="CDD" id="cd00160">
    <property type="entry name" value="RhoGEF"/>
    <property type="match status" value="1"/>
</dbReference>
<evidence type="ECO:0000259" key="10">
    <source>
        <dbReference type="PROSITE" id="PS50003"/>
    </source>
</evidence>
<dbReference type="EMBL" id="JAVRJZ010000021">
    <property type="protein sequence ID" value="KAK2704509.1"/>
    <property type="molecule type" value="Genomic_DNA"/>
</dbReference>
<feature type="region of interest" description="Disordered" evidence="9">
    <location>
        <begin position="261"/>
        <end position="286"/>
    </location>
</feature>
<evidence type="ECO:0000259" key="11">
    <source>
        <dbReference type="PROSITE" id="PS50010"/>
    </source>
</evidence>
<gene>
    <name evidence="13" type="ORF">QYM36_016790</name>
</gene>
<feature type="compositionally biased region" description="Polar residues" evidence="9">
    <location>
        <begin position="587"/>
        <end position="601"/>
    </location>
</feature>
<dbReference type="InterPro" id="IPR011993">
    <property type="entry name" value="PH-like_dom_sf"/>
</dbReference>
<dbReference type="Gene3D" id="2.30.29.30">
    <property type="entry name" value="Pleckstrin-homology domain (PH domain)/Phosphotyrosine-binding domain (PTB)"/>
    <property type="match status" value="1"/>
</dbReference>
<dbReference type="Pfam" id="PF01363">
    <property type="entry name" value="FYVE"/>
    <property type="match status" value="1"/>
</dbReference>
<evidence type="ECO:0008006" key="15">
    <source>
        <dbReference type="Google" id="ProtNLM"/>
    </source>
</evidence>
<feature type="region of interest" description="Disordered" evidence="9">
    <location>
        <begin position="458"/>
        <end position="495"/>
    </location>
</feature>
<dbReference type="SUPFAM" id="SSF50729">
    <property type="entry name" value="PH domain-like"/>
    <property type="match status" value="1"/>
</dbReference>
<evidence type="ECO:0000256" key="2">
    <source>
        <dbReference type="ARBA" id="ARBA00022490"/>
    </source>
</evidence>
<dbReference type="PROSITE" id="PS50003">
    <property type="entry name" value="PH_DOMAIN"/>
    <property type="match status" value="1"/>
</dbReference>
<feature type="compositionally biased region" description="Low complexity" evidence="9">
    <location>
        <begin position="464"/>
        <end position="480"/>
    </location>
</feature>
<evidence type="ECO:0000256" key="7">
    <source>
        <dbReference type="ARBA" id="ARBA00023212"/>
    </source>
</evidence>
<evidence type="ECO:0000256" key="5">
    <source>
        <dbReference type="ARBA" id="ARBA00022771"/>
    </source>
</evidence>
<dbReference type="SMART" id="SM00064">
    <property type="entry name" value="FYVE"/>
    <property type="match status" value="1"/>
</dbReference>
<dbReference type="PANTHER" id="PTHR12673">
    <property type="entry name" value="FACIOGENITAL DYSPLASIA PROTEIN"/>
    <property type="match status" value="1"/>
</dbReference>
<feature type="compositionally biased region" description="Basic residues" evidence="9">
    <location>
        <begin position="544"/>
        <end position="554"/>
    </location>
</feature>
<evidence type="ECO:0000256" key="3">
    <source>
        <dbReference type="ARBA" id="ARBA00022658"/>
    </source>
</evidence>
<evidence type="ECO:0000256" key="1">
    <source>
        <dbReference type="ARBA" id="ARBA00004245"/>
    </source>
</evidence>
<dbReference type="InterPro" id="IPR013083">
    <property type="entry name" value="Znf_RING/FYVE/PHD"/>
</dbReference>
<evidence type="ECO:0000256" key="6">
    <source>
        <dbReference type="ARBA" id="ARBA00022833"/>
    </source>
</evidence>
<dbReference type="Gene3D" id="3.30.40.10">
    <property type="entry name" value="Zinc/RING finger domain, C3HC4 (zinc finger)"/>
    <property type="match status" value="1"/>
</dbReference>
<organism evidence="13 14">
    <name type="scientific">Artemia franciscana</name>
    <name type="common">Brine shrimp</name>
    <name type="synonym">Artemia sanfranciscana</name>
    <dbReference type="NCBI Taxonomy" id="6661"/>
    <lineage>
        <taxon>Eukaryota</taxon>
        <taxon>Metazoa</taxon>
        <taxon>Ecdysozoa</taxon>
        <taxon>Arthropoda</taxon>
        <taxon>Crustacea</taxon>
        <taxon>Branchiopoda</taxon>
        <taxon>Anostraca</taxon>
        <taxon>Artemiidae</taxon>
        <taxon>Artemia</taxon>
    </lineage>
</organism>
<feature type="non-terminal residue" evidence="13">
    <location>
        <position position="1"/>
    </location>
</feature>
<protein>
    <recommendedName>
        <fullName evidence="15">FYVE, RhoGEF and PH domain-containing protein 6</fullName>
    </recommendedName>
</protein>
<evidence type="ECO:0000256" key="4">
    <source>
        <dbReference type="ARBA" id="ARBA00022723"/>
    </source>
</evidence>
<dbReference type="Pfam" id="PF00169">
    <property type="entry name" value="PH"/>
    <property type="match status" value="1"/>
</dbReference>
<keyword evidence="7" id="KW-0206">Cytoskeleton</keyword>
<dbReference type="AlphaFoldDB" id="A0AA88H6P8"/>
<keyword evidence="6" id="KW-0862">Zinc</keyword>
<dbReference type="GO" id="GO:0005085">
    <property type="term" value="F:guanyl-nucleotide exchange factor activity"/>
    <property type="evidence" value="ECO:0007669"/>
    <property type="project" value="UniProtKB-KW"/>
</dbReference>
<feature type="domain" description="PH" evidence="10">
    <location>
        <begin position="841"/>
        <end position="938"/>
    </location>
</feature>